<dbReference type="Pfam" id="PF01814">
    <property type="entry name" value="Hemerythrin"/>
    <property type="match status" value="1"/>
</dbReference>
<gene>
    <name evidence="2" type="ORF">BROSI_A3771</name>
</gene>
<dbReference type="EMBL" id="BAFN01000001">
    <property type="protein sequence ID" value="GAN35222.1"/>
    <property type="molecule type" value="Genomic_DNA"/>
</dbReference>
<comment type="caution">
    <text evidence="2">The sequence shown here is derived from an EMBL/GenBank/DDBJ whole genome shotgun (WGS) entry which is preliminary data.</text>
</comment>
<sequence>MMVKLDPIAEFREDHRKVRDGLLELMESLQSKDVVKARKILDKINVVVGPHFRYEEEVLYPTLRVFLGEYVDQLLTEHDGVIATARSCAELLKKDSLTDEEAKLAVSAARALLIHVSNCDGLSILSERLNKNEIDTLSEKLATARKAGVPLLDWAETIRGK</sequence>
<organism evidence="2 3">
    <name type="scientific">Candidatus Brocadia sinica JPN1</name>
    <dbReference type="NCBI Taxonomy" id="1197129"/>
    <lineage>
        <taxon>Bacteria</taxon>
        <taxon>Pseudomonadati</taxon>
        <taxon>Planctomycetota</taxon>
        <taxon>Candidatus Brocadiia</taxon>
        <taxon>Candidatus Brocadiales</taxon>
        <taxon>Candidatus Brocadiaceae</taxon>
        <taxon>Candidatus Brocadia</taxon>
    </lineage>
</organism>
<evidence type="ECO:0000313" key="3">
    <source>
        <dbReference type="Proteomes" id="UP000032309"/>
    </source>
</evidence>
<accession>A0ABQ0K292</accession>
<evidence type="ECO:0000259" key="1">
    <source>
        <dbReference type="Pfam" id="PF01814"/>
    </source>
</evidence>
<name>A0ABQ0K292_9BACT</name>
<proteinExistence type="predicted"/>
<evidence type="ECO:0000313" key="2">
    <source>
        <dbReference type="EMBL" id="GAN35222.1"/>
    </source>
</evidence>
<dbReference type="Proteomes" id="UP000032309">
    <property type="component" value="Unassembled WGS sequence"/>
</dbReference>
<dbReference type="InterPro" id="IPR012312">
    <property type="entry name" value="Hemerythrin-like"/>
</dbReference>
<feature type="domain" description="Hemerythrin-like" evidence="1">
    <location>
        <begin position="7"/>
        <end position="113"/>
    </location>
</feature>
<keyword evidence="3" id="KW-1185">Reference proteome</keyword>
<dbReference type="Gene3D" id="1.20.120.520">
    <property type="entry name" value="nmb1532 protein domain like"/>
    <property type="match status" value="1"/>
</dbReference>
<protein>
    <submittedName>
        <fullName evidence="2">Hemerythrin HHE cation binding domain protein</fullName>
    </submittedName>
</protein>
<dbReference type="RefSeq" id="WP_052565298.1">
    <property type="nucleotide sequence ID" value="NZ_BAFN01000001.1"/>
</dbReference>
<reference evidence="3" key="1">
    <citation type="journal article" date="2015" name="Genome Announc.">
        <title>Draft Genome Sequence of an Anaerobic Ammonium-Oxidizing Bacterium, "Candidatus Brocadia sinica".</title>
        <authorList>
            <person name="Oshiki M."/>
            <person name="Shinyako-Hata K."/>
            <person name="Satoh H."/>
            <person name="Okabe S."/>
        </authorList>
    </citation>
    <scope>NUCLEOTIDE SEQUENCE [LARGE SCALE GENOMIC DNA]</scope>
    <source>
        <strain evidence="3">JPN1</strain>
    </source>
</reference>